<proteinExistence type="predicted"/>
<sequence length="30" mass="3367">MPQVLRIPTMLVDLFDATQCVSTTYCCDDS</sequence>
<reference evidence="2" key="1">
    <citation type="submission" date="2016-11" db="UniProtKB">
        <authorList>
            <consortium name="WormBaseParasite"/>
        </authorList>
    </citation>
    <scope>IDENTIFICATION</scope>
</reference>
<dbReference type="Proteomes" id="UP000095283">
    <property type="component" value="Unplaced"/>
</dbReference>
<evidence type="ECO:0000313" key="2">
    <source>
        <dbReference type="WBParaSite" id="Hba_00512"/>
    </source>
</evidence>
<dbReference type="WBParaSite" id="Hba_00512">
    <property type="protein sequence ID" value="Hba_00512"/>
    <property type="gene ID" value="Hba_00512"/>
</dbReference>
<evidence type="ECO:0000313" key="1">
    <source>
        <dbReference type="Proteomes" id="UP000095283"/>
    </source>
</evidence>
<dbReference type="AlphaFoldDB" id="A0A1I7W789"/>
<name>A0A1I7W789_HETBA</name>
<accession>A0A1I7W789</accession>
<protein>
    <submittedName>
        <fullName evidence="2">FxLD family lantipeptide</fullName>
    </submittedName>
</protein>
<keyword evidence="1" id="KW-1185">Reference proteome</keyword>
<organism evidence="1 2">
    <name type="scientific">Heterorhabditis bacteriophora</name>
    <name type="common">Entomopathogenic nematode worm</name>
    <dbReference type="NCBI Taxonomy" id="37862"/>
    <lineage>
        <taxon>Eukaryota</taxon>
        <taxon>Metazoa</taxon>
        <taxon>Ecdysozoa</taxon>
        <taxon>Nematoda</taxon>
        <taxon>Chromadorea</taxon>
        <taxon>Rhabditida</taxon>
        <taxon>Rhabditina</taxon>
        <taxon>Rhabditomorpha</taxon>
        <taxon>Strongyloidea</taxon>
        <taxon>Heterorhabditidae</taxon>
        <taxon>Heterorhabditis</taxon>
    </lineage>
</organism>